<dbReference type="NCBIfam" id="TIGR03742">
    <property type="entry name" value="PRTRC_F"/>
    <property type="match status" value="1"/>
</dbReference>
<gene>
    <name evidence="1" type="ORF">SAMN05192548_102011</name>
</gene>
<dbReference type="AlphaFoldDB" id="A0A1M6RVG0"/>
<sequence length="355" mass="39431">MSFSALALPSLDGIPSRYTVQSGDAFIRPFALALLDNGVITEADLARRPSSEIVLCSKALTRNWGEITGQLTRFDWNLRIEQDQHRALDGFYWQSSRETDPDAVWALIGTQQGPFSCAQVCVGPAIEYLESLRRGLGQTVLAALYDVLDLLPLVCTTRVAIGIAEYTYWQGYDNEEDAIDEAMAVYGASSKDELLANNEFVTARQIYGRMPRWVRQPKRALSRARVERAAKPDAFAQAVVKALDELWQVLQWCGPFADLSSPDAGAELVDFSLIVRWSEDDSVGRIIGDYGHYAAEGDHIPAASVTGLRLSDRSISTWLQQMRATAMLARAAERVLDLLGSMEFEQQQTLVRVFA</sequence>
<proteinExistence type="predicted"/>
<protein>
    <submittedName>
        <fullName evidence="1">PRTRC system protein F</fullName>
    </submittedName>
</protein>
<evidence type="ECO:0000313" key="1">
    <source>
        <dbReference type="EMBL" id="SHK36420.1"/>
    </source>
</evidence>
<reference evidence="1 2" key="1">
    <citation type="submission" date="2016-11" db="EMBL/GenBank/DDBJ databases">
        <authorList>
            <person name="Jaros S."/>
            <person name="Januszkiewicz K."/>
            <person name="Wedrychowicz H."/>
        </authorList>
    </citation>
    <scope>NUCLEOTIDE SEQUENCE [LARGE SCALE GENOMIC DNA]</scope>
    <source>
        <strain evidence="1 2">LMG 20594</strain>
    </source>
</reference>
<accession>A0A1M6RVG0</accession>
<dbReference type="InterPro" id="IPR022283">
    <property type="entry name" value="PRTRC_protein-F"/>
</dbReference>
<name>A0A1M6RVG0_9BURK</name>
<dbReference type="EMBL" id="FRAB01000020">
    <property type="protein sequence ID" value="SHK36420.1"/>
    <property type="molecule type" value="Genomic_DNA"/>
</dbReference>
<organism evidence="1 2">
    <name type="scientific">Paraburkholderia terricola</name>
    <dbReference type="NCBI Taxonomy" id="169427"/>
    <lineage>
        <taxon>Bacteria</taxon>
        <taxon>Pseudomonadati</taxon>
        <taxon>Pseudomonadota</taxon>
        <taxon>Betaproteobacteria</taxon>
        <taxon>Burkholderiales</taxon>
        <taxon>Burkholderiaceae</taxon>
        <taxon>Paraburkholderia</taxon>
    </lineage>
</organism>
<dbReference type="STRING" id="169427.SAMN05192548_102011"/>
<evidence type="ECO:0000313" key="2">
    <source>
        <dbReference type="Proteomes" id="UP000184395"/>
    </source>
</evidence>
<dbReference type="Proteomes" id="UP000184395">
    <property type="component" value="Unassembled WGS sequence"/>
</dbReference>